<organism evidence="1 2">
    <name type="scientific">Tolypocladium paradoxum</name>
    <dbReference type="NCBI Taxonomy" id="94208"/>
    <lineage>
        <taxon>Eukaryota</taxon>
        <taxon>Fungi</taxon>
        <taxon>Dikarya</taxon>
        <taxon>Ascomycota</taxon>
        <taxon>Pezizomycotina</taxon>
        <taxon>Sordariomycetes</taxon>
        <taxon>Hypocreomycetidae</taxon>
        <taxon>Hypocreales</taxon>
        <taxon>Ophiocordycipitaceae</taxon>
        <taxon>Tolypocladium</taxon>
    </lineage>
</organism>
<dbReference type="AlphaFoldDB" id="A0A2S4KY72"/>
<dbReference type="InterPro" id="IPR006439">
    <property type="entry name" value="HAD-SF_hydro_IA"/>
</dbReference>
<evidence type="ECO:0000313" key="1">
    <source>
        <dbReference type="EMBL" id="POR35134.1"/>
    </source>
</evidence>
<dbReference type="InterPro" id="IPR052550">
    <property type="entry name" value="Pyrimidine_5'-ntase_YjjG"/>
</dbReference>
<protein>
    <submittedName>
        <fullName evidence="1">Uncharacterized protein</fullName>
    </submittedName>
</protein>
<dbReference type="SFLD" id="SFLDS00003">
    <property type="entry name" value="Haloacid_Dehalogenase"/>
    <property type="match status" value="1"/>
</dbReference>
<dbReference type="InterPro" id="IPR023198">
    <property type="entry name" value="PGP-like_dom2"/>
</dbReference>
<keyword evidence="2" id="KW-1185">Reference proteome</keyword>
<name>A0A2S4KY72_9HYPO</name>
<evidence type="ECO:0000313" key="2">
    <source>
        <dbReference type="Proteomes" id="UP000237481"/>
    </source>
</evidence>
<dbReference type="EMBL" id="PKSG01000466">
    <property type="protein sequence ID" value="POR35134.1"/>
    <property type="molecule type" value="Genomic_DNA"/>
</dbReference>
<accession>A0A2S4KY72</accession>
<dbReference type="GO" id="GO:0016791">
    <property type="term" value="F:phosphatase activity"/>
    <property type="evidence" value="ECO:0007669"/>
    <property type="project" value="UniProtKB-ARBA"/>
</dbReference>
<dbReference type="InterPro" id="IPR036412">
    <property type="entry name" value="HAD-like_sf"/>
</dbReference>
<dbReference type="InterPro" id="IPR023214">
    <property type="entry name" value="HAD_sf"/>
</dbReference>
<reference evidence="1 2" key="1">
    <citation type="submission" date="2018-01" db="EMBL/GenBank/DDBJ databases">
        <title>Harnessing the power of phylogenomics to disentangle the directionality and signatures of interkingdom host jumping in the parasitic fungal genus Tolypocladium.</title>
        <authorList>
            <person name="Quandt C.A."/>
            <person name="Patterson W."/>
            <person name="Spatafora J.W."/>
        </authorList>
    </citation>
    <scope>NUCLEOTIDE SEQUENCE [LARGE SCALE GENOMIC DNA]</scope>
    <source>
        <strain evidence="1 2">NRBC 100945</strain>
    </source>
</reference>
<dbReference type="OrthoDB" id="444127at2759"/>
<dbReference type="SFLD" id="SFLDG01129">
    <property type="entry name" value="C1.5:_HAD__Beta-PGM__Phosphata"/>
    <property type="match status" value="1"/>
</dbReference>
<comment type="caution">
    <text evidence="1">The sequence shown here is derived from an EMBL/GenBank/DDBJ whole genome shotgun (WGS) entry which is preliminary data.</text>
</comment>
<proteinExistence type="predicted"/>
<dbReference type="SUPFAM" id="SSF56784">
    <property type="entry name" value="HAD-like"/>
    <property type="match status" value="1"/>
</dbReference>
<dbReference type="PRINTS" id="PR00413">
    <property type="entry name" value="HADHALOGNASE"/>
</dbReference>
<dbReference type="Pfam" id="PF00702">
    <property type="entry name" value="Hydrolase"/>
    <property type="match status" value="1"/>
</dbReference>
<sequence length="468" mass="51169">MRTGIFPEHGKTRGHISMPLETCLHATHTATTASMESTRTGRVVLFDLDNTLFDHDHSLRSAISAVQEKYACLAGNKPEDLVAKYSAALQRSYDKYLCKKITYGEADAMKVRLFFTELGLPEPSPRRSGSSVLRTSLRTEEIGGNRRATPGSIETLVRLREHGHRLAIVSNGQIEDQEAKAEAIGILHLVDRIFTSEEAGCCKPDRRLFQFVVERLGACPSQTHMVGDSADSDIRGALDAGLSAILYSPMAQESQSLLFGAQVPVSRRMSQLLEHLSISNPRFEPCFVSRPPGLLVIEGIGIDLVTEPQHCLGMSTETVRSHAENMGRVIGGVSKKHYGPVMSCLEEMIRAIAKAALPIDETGIQISYPGRDPGQEGASVAKLECCFTDRDRSICVQYVRLALAADSENEAALRDVAALLQCHCNNVMRDYPRAALRDLRSAMLIVAEPAGVKADTIIRGEKIDEQAG</sequence>
<dbReference type="NCBIfam" id="TIGR01549">
    <property type="entry name" value="HAD-SF-IA-v1"/>
    <property type="match status" value="1"/>
</dbReference>
<dbReference type="PANTHER" id="PTHR47478">
    <property type="match status" value="1"/>
</dbReference>
<dbReference type="Gene3D" id="3.40.50.1000">
    <property type="entry name" value="HAD superfamily/HAD-like"/>
    <property type="match status" value="1"/>
</dbReference>
<dbReference type="PANTHER" id="PTHR47478:SF1">
    <property type="entry name" value="PYRIMIDINE 5'-NUCLEOTIDASE YJJG"/>
    <property type="match status" value="1"/>
</dbReference>
<dbReference type="Gene3D" id="1.10.150.240">
    <property type="entry name" value="Putative phosphatase, domain 2"/>
    <property type="match status" value="1"/>
</dbReference>
<gene>
    <name evidence="1" type="ORF">TPAR_04682</name>
</gene>
<dbReference type="Proteomes" id="UP000237481">
    <property type="component" value="Unassembled WGS sequence"/>
</dbReference>
<dbReference type="STRING" id="94208.A0A2S4KY72"/>